<dbReference type="VEuPathDB" id="MicrosporidiaDB:EHP00_1906"/>
<feature type="transmembrane region" description="Helical" evidence="2">
    <location>
        <begin position="282"/>
        <end position="304"/>
    </location>
</feature>
<reference evidence="3 4" key="1">
    <citation type="journal article" date="2017" name="Environ. Microbiol.">
        <title>Decay of the glycolytic pathway and adaptation to intranuclear parasitism within Enterocytozoonidae microsporidia.</title>
        <authorList>
            <person name="Wiredu Boakye D."/>
            <person name="Jaroenlak P."/>
            <person name="Prachumwat A."/>
            <person name="Williams T.A."/>
            <person name="Bateman K.S."/>
            <person name="Itsathitphaisarn O."/>
            <person name="Sritunyalucksana K."/>
            <person name="Paszkiewicz K.H."/>
            <person name="Moore K.A."/>
            <person name="Stentiford G.D."/>
            <person name="Williams B.A."/>
        </authorList>
    </citation>
    <scope>NUCLEOTIDE SEQUENCE [LARGE SCALE GENOMIC DNA]</scope>
    <source>
        <strain evidence="3 4">TH1</strain>
    </source>
</reference>
<name>A0A1W0E3H9_9MICR</name>
<keyword evidence="2" id="KW-0812">Transmembrane</keyword>
<keyword evidence="2" id="KW-1133">Transmembrane helix</keyword>
<evidence type="ECO:0000256" key="1">
    <source>
        <dbReference type="SAM" id="MobiDB-lite"/>
    </source>
</evidence>
<evidence type="ECO:0000313" key="4">
    <source>
        <dbReference type="Proteomes" id="UP000192758"/>
    </source>
</evidence>
<keyword evidence="2" id="KW-0472">Membrane</keyword>
<evidence type="ECO:0000313" key="3">
    <source>
        <dbReference type="EMBL" id="OQS53797.1"/>
    </source>
</evidence>
<feature type="region of interest" description="Disordered" evidence="1">
    <location>
        <begin position="221"/>
        <end position="248"/>
    </location>
</feature>
<gene>
    <name evidence="3" type="ORF">EHP00_1906</name>
</gene>
<comment type="caution">
    <text evidence="3">The sequence shown here is derived from an EMBL/GenBank/DDBJ whole genome shotgun (WGS) entry which is preliminary data.</text>
</comment>
<dbReference type="AlphaFoldDB" id="A0A1W0E3H9"/>
<accession>A0A1W0E3H9</accession>
<dbReference type="EMBL" id="MNPJ01000025">
    <property type="protein sequence ID" value="OQS53797.1"/>
    <property type="molecule type" value="Genomic_DNA"/>
</dbReference>
<sequence length="328" mass="38631">MIYVFFLNFLKCLDLLDHQHLFKLNVSDGGNTLIRDISIAKQEIKNKEENHNKNVEAIWVKGDIKSISKMLEQLHNNLIFGSGKLIQTWEEADQDFLKKANESLNRIKKDYKKYFINNISNKEKNDAISFLDNEIQRTYKRQVQFYDIYLDNVKKFLRNKMHKVIDGDKTLDKEEANAYKSILEVILDITAKEITSFEGRKKYVDRVNKQFKIALKKDTKNNKNNKNIKDKKENKDNKENKNIRDNTQESHLIIDTNTDVSIIKSTKTIKSNQEGKSKKFKITMIVLGLLIGIIFLFGIGYFFYKKKDKNDNQKIIQYEMAETKIHEI</sequence>
<keyword evidence="4" id="KW-1185">Reference proteome</keyword>
<evidence type="ECO:0000256" key="2">
    <source>
        <dbReference type="SAM" id="Phobius"/>
    </source>
</evidence>
<protein>
    <submittedName>
        <fullName evidence="3">Uncharacterized protein</fullName>
    </submittedName>
</protein>
<organism evidence="3 4">
    <name type="scientific">Ecytonucleospora hepatopenaei</name>
    <dbReference type="NCBI Taxonomy" id="646526"/>
    <lineage>
        <taxon>Eukaryota</taxon>
        <taxon>Fungi</taxon>
        <taxon>Fungi incertae sedis</taxon>
        <taxon>Microsporidia</taxon>
        <taxon>Enterocytozoonidae</taxon>
        <taxon>Ecytonucleospora</taxon>
    </lineage>
</organism>
<dbReference type="Proteomes" id="UP000192758">
    <property type="component" value="Unassembled WGS sequence"/>
</dbReference>
<proteinExistence type="predicted"/>